<evidence type="ECO:0000256" key="4">
    <source>
        <dbReference type="ARBA" id="ARBA00023180"/>
    </source>
</evidence>
<organism evidence="6">
    <name type="scientific">Setaria italica</name>
    <name type="common">Foxtail millet</name>
    <name type="synonym">Panicum italicum</name>
    <dbReference type="NCBI Taxonomy" id="4555"/>
    <lineage>
        <taxon>Eukaryota</taxon>
        <taxon>Viridiplantae</taxon>
        <taxon>Streptophyta</taxon>
        <taxon>Embryophyta</taxon>
        <taxon>Tracheophyta</taxon>
        <taxon>Spermatophyta</taxon>
        <taxon>Magnoliopsida</taxon>
        <taxon>Liliopsida</taxon>
        <taxon>Poales</taxon>
        <taxon>Poaceae</taxon>
        <taxon>PACMAD clade</taxon>
        <taxon>Panicoideae</taxon>
        <taxon>Panicodae</taxon>
        <taxon>Paniceae</taxon>
        <taxon>Cenchrinae</taxon>
        <taxon>Setaria</taxon>
    </lineage>
</organism>
<keyword evidence="2 5" id="KW-0732">Signal</keyword>
<evidence type="ECO:0000313" key="6">
    <source>
        <dbReference type="EMBL" id="RCV23562.1"/>
    </source>
</evidence>
<dbReference type="OrthoDB" id="605712at2759"/>
<accession>A0A368R074</accession>
<keyword evidence="3" id="KW-0378">Hydrolase</keyword>
<evidence type="ECO:0000256" key="2">
    <source>
        <dbReference type="ARBA" id="ARBA00022729"/>
    </source>
</evidence>
<dbReference type="InterPro" id="IPR001087">
    <property type="entry name" value="GDSL"/>
</dbReference>
<dbReference type="SMR" id="A0A368R074"/>
<dbReference type="Pfam" id="PF00657">
    <property type="entry name" value="Lipase_GDSL"/>
    <property type="match status" value="1"/>
</dbReference>
<name>A0A368R074_SETIT</name>
<dbReference type="GO" id="GO:0016788">
    <property type="term" value="F:hydrolase activity, acting on ester bonds"/>
    <property type="evidence" value="ECO:0007669"/>
    <property type="project" value="InterPro"/>
</dbReference>
<dbReference type="Gene3D" id="3.40.50.1110">
    <property type="entry name" value="SGNH hydrolase"/>
    <property type="match status" value="1"/>
</dbReference>
<dbReference type="CDD" id="cd01837">
    <property type="entry name" value="SGNH_plant_lipase_like"/>
    <property type="match status" value="1"/>
</dbReference>
<dbReference type="InterPro" id="IPR036514">
    <property type="entry name" value="SGNH_hydro_sf"/>
</dbReference>
<feature type="chain" id="PRO_5016760161" description="Esterase" evidence="5">
    <location>
        <begin position="29"/>
        <end position="401"/>
    </location>
</feature>
<feature type="signal peptide" evidence="5">
    <location>
        <begin position="1"/>
        <end position="28"/>
    </location>
</feature>
<dbReference type="PANTHER" id="PTHR22835:SF620">
    <property type="entry name" value="OS01G0223000 PROTEIN"/>
    <property type="match status" value="1"/>
</dbReference>
<dbReference type="PANTHER" id="PTHR22835">
    <property type="entry name" value="ZINC FINGER FYVE DOMAIN CONTAINING PROTEIN"/>
    <property type="match status" value="1"/>
</dbReference>
<evidence type="ECO:0000256" key="5">
    <source>
        <dbReference type="SAM" id="SignalP"/>
    </source>
</evidence>
<dbReference type="KEGG" id="sita:101766957"/>
<protein>
    <recommendedName>
        <fullName evidence="7">Esterase</fullName>
    </recommendedName>
</protein>
<sequence>MALAPGRSKMRIITLAVCTLLLLASAEAATSSAVDRRYHSIFSFGDSFADTGNNPAVFAWYSFFDPVMRPPYGSTFFGRPTGRNADGRLILDFIAESLELPYVPPFLGPPFAFPSPADDCRFRQGASFAVGAATALDVEFFRERDIPGAPSKFPLNTSLGVQLEWFESMKPSLCRTTQECKEFLAGSLFLVGEFGVNDYHFSFQRKSVREVRSYVPRVVSEISMAVERLIKHGASTLVVPGAIPSGCSPPVFTMFPDAAPAEYDSRTGCLKAQNELGRHHNALLQASLKKLRAKHPHARIIYADFFGPVMEMVESPRKFGFRDDVLTVCCGGPGRNNYNGSVYCGDSGATTCGHPSASLYWDGVHFTEAANRYIAAGWLSSVGHWDGAGTGATASGAGHKN</sequence>
<evidence type="ECO:0000256" key="1">
    <source>
        <dbReference type="ARBA" id="ARBA00008668"/>
    </source>
</evidence>
<keyword evidence="4" id="KW-0325">Glycoprotein</keyword>
<dbReference type="AlphaFoldDB" id="A0A368R074"/>
<reference evidence="6" key="1">
    <citation type="journal article" date="2012" name="Nat. Biotechnol.">
        <title>Reference genome sequence of the model plant Setaria.</title>
        <authorList>
            <person name="Bennetzen J.L."/>
            <person name="Schmutz J."/>
            <person name="Wang H."/>
            <person name="Percifield R."/>
            <person name="Hawkins J."/>
            <person name="Pontaroli A.C."/>
            <person name="Estep M."/>
            <person name="Feng L."/>
            <person name="Vaughn J.N."/>
            <person name="Grimwood J."/>
            <person name="Jenkins J."/>
            <person name="Barry K."/>
            <person name="Lindquist E."/>
            <person name="Hellsten U."/>
            <person name="Deshpande S."/>
            <person name="Wang X."/>
            <person name="Wu X."/>
            <person name="Mitros T."/>
            <person name="Triplett J."/>
            <person name="Yang X."/>
            <person name="Ye C.Y."/>
            <person name="Mauro-Herrera M."/>
            <person name="Wang L."/>
            <person name="Li P."/>
            <person name="Sharma M."/>
            <person name="Sharma R."/>
            <person name="Ronald P.C."/>
            <person name="Panaud O."/>
            <person name="Kellogg E.A."/>
            <person name="Brutnell T.P."/>
            <person name="Doust A.N."/>
            <person name="Tuskan G.A."/>
            <person name="Rokhsar D."/>
            <person name="Devos K.M."/>
        </authorList>
    </citation>
    <scope>NUCLEOTIDE SEQUENCE [LARGE SCALE GENOMIC DNA]</scope>
    <source>
        <strain evidence="6">Yugu1</strain>
    </source>
</reference>
<dbReference type="EMBL" id="CM003532">
    <property type="protein sequence ID" value="RCV23562.1"/>
    <property type="molecule type" value="Genomic_DNA"/>
</dbReference>
<evidence type="ECO:0000256" key="3">
    <source>
        <dbReference type="ARBA" id="ARBA00022801"/>
    </source>
</evidence>
<dbReference type="SUPFAM" id="SSF52266">
    <property type="entry name" value="SGNH hydrolase"/>
    <property type="match status" value="1"/>
</dbReference>
<dbReference type="InterPro" id="IPR035669">
    <property type="entry name" value="SGNH_plant_lipase-like"/>
</dbReference>
<gene>
    <name evidence="6" type="ORF">SETIT_5G016400v2</name>
</gene>
<reference evidence="6" key="2">
    <citation type="submission" date="2015-07" db="EMBL/GenBank/DDBJ databases">
        <authorList>
            <person name="Noorani M."/>
        </authorList>
    </citation>
    <scope>NUCLEOTIDE SEQUENCE</scope>
    <source>
        <strain evidence="6">Yugu1</strain>
    </source>
</reference>
<comment type="similarity">
    <text evidence="1">Belongs to the 'GDSL' lipolytic enzyme family.</text>
</comment>
<proteinExistence type="inferred from homology"/>
<evidence type="ECO:0008006" key="7">
    <source>
        <dbReference type="Google" id="ProtNLM"/>
    </source>
</evidence>